<accession>A0ABM0W9S8</accession>
<evidence type="ECO:0000256" key="1">
    <source>
        <dbReference type="SAM" id="MobiDB-lite"/>
    </source>
</evidence>
<dbReference type="InterPro" id="IPR053277">
    <property type="entry name" value="Endomembrane_traffic_mod"/>
</dbReference>
<dbReference type="PANTHER" id="PTHR45005:SF2">
    <property type="entry name" value="PROTEIN HLB1"/>
    <property type="match status" value="1"/>
</dbReference>
<name>A0ABM0W9S8_CAMSA</name>
<keyword evidence="2" id="KW-1185">Reference proteome</keyword>
<dbReference type="PANTHER" id="PTHR45005">
    <property type="match status" value="1"/>
</dbReference>
<protein>
    <submittedName>
        <fullName evidence="3">Uncharacterized protein LOC104747760</fullName>
    </submittedName>
</protein>
<dbReference type="GeneID" id="104747760"/>
<sequence length="273" mass="29843">MQRSYSSGSGQICGMQGSSSSGSGQICGMQGSTSTDLLSQVKNQEGDWTPHSSSVSSYSRESASQQAENDTAMDLIAISHMAKMCSRTKEAEFREAIRLQFDSHQAMYNLETVLHGLAEDTLRIGVSGNGKDMPPSELHSESAIYTAAAHSLKPSYSVCRNAVRLVRSMLPLPHLKVGYLTAPPLGNSLAPHSDWKRTEFELNHERLLQVLKPEPSETGRNMSGKSEALKVNITEIVSVTPCADLTLVYPLVPVSAFIPFMAQFSWLQIHGRR</sequence>
<feature type="region of interest" description="Disordered" evidence="1">
    <location>
        <begin position="44"/>
        <end position="66"/>
    </location>
</feature>
<evidence type="ECO:0000313" key="2">
    <source>
        <dbReference type="Proteomes" id="UP000694864"/>
    </source>
</evidence>
<evidence type="ECO:0000313" key="3">
    <source>
        <dbReference type="RefSeq" id="XP_010467751.1"/>
    </source>
</evidence>
<reference evidence="2" key="1">
    <citation type="journal article" date="2014" name="Nat. Commun.">
        <title>The emerging biofuel crop Camelina sativa retains a highly undifferentiated hexaploid genome structure.</title>
        <authorList>
            <person name="Kagale S."/>
            <person name="Koh C."/>
            <person name="Nixon J."/>
            <person name="Bollina V."/>
            <person name="Clarke W.E."/>
            <person name="Tuteja R."/>
            <person name="Spillane C."/>
            <person name="Robinson S.J."/>
            <person name="Links M.G."/>
            <person name="Clarke C."/>
            <person name="Higgins E.E."/>
            <person name="Huebert T."/>
            <person name="Sharpe A.G."/>
            <person name="Parkin I.A."/>
        </authorList>
    </citation>
    <scope>NUCLEOTIDE SEQUENCE [LARGE SCALE GENOMIC DNA]</scope>
    <source>
        <strain evidence="2">cv. DH55</strain>
    </source>
</reference>
<proteinExistence type="predicted"/>
<organism evidence="2 3">
    <name type="scientific">Camelina sativa</name>
    <name type="common">False flax</name>
    <name type="synonym">Myagrum sativum</name>
    <dbReference type="NCBI Taxonomy" id="90675"/>
    <lineage>
        <taxon>Eukaryota</taxon>
        <taxon>Viridiplantae</taxon>
        <taxon>Streptophyta</taxon>
        <taxon>Embryophyta</taxon>
        <taxon>Tracheophyta</taxon>
        <taxon>Spermatophyta</taxon>
        <taxon>Magnoliopsida</taxon>
        <taxon>eudicotyledons</taxon>
        <taxon>Gunneridae</taxon>
        <taxon>Pentapetalae</taxon>
        <taxon>rosids</taxon>
        <taxon>malvids</taxon>
        <taxon>Brassicales</taxon>
        <taxon>Brassicaceae</taxon>
        <taxon>Camelineae</taxon>
        <taxon>Camelina</taxon>
    </lineage>
</organism>
<gene>
    <name evidence="3" type="primary">LOC104747760</name>
</gene>
<dbReference type="RefSeq" id="XP_010467751.1">
    <property type="nucleotide sequence ID" value="XM_010469449.2"/>
</dbReference>
<feature type="compositionally biased region" description="Low complexity" evidence="1">
    <location>
        <begin position="52"/>
        <end position="64"/>
    </location>
</feature>
<dbReference type="Proteomes" id="UP000694864">
    <property type="component" value="Chromosome 15"/>
</dbReference>
<reference evidence="3" key="2">
    <citation type="submission" date="2025-08" db="UniProtKB">
        <authorList>
            <consortium name="RefSeq"/>
        </authorList>
    </citation>
    <scope>IDENTIFICATION</scope>
    <source>
        <tissue evidence="3">Leaf</tissue>
    </source>
</reference>